<dbReference type="GO" id="GO:0006415">
    <property type="term" value="P:translational termination"/>
    <property type="evidence" value="ECO:0007669"/>
    <property type="project" value="EnsemblFungi"/>
</dbReference>
<dbReference type="InterPro" id="IPR024675">
    <property type="entry name" value="eIF3g_N"/>
</dbReference>
<dbReference type="SUPFAM" id="SSF54928">
    <property type="entry name" value="RNA-binding domain, RBD"/>
    <property type="match status" value="1"/>
</dbReference>
<comment type="subcellular location">
    <subcellularLocation>
        <location evidence="5">Cytoplasm</location>
    </subcellularLocation>
</comment>
<evidence type="ECO:0000256" key="7">
    <source>
        <dbReference type="SAM" id="MobiDB-lite"/>
    </source>
</evidence>
<dbReference type="OrthoDB" id="639027at2759"/>
<dbReference type="PROSITE" id="PS50102">
    <property type="entry name" value="RRM"/>
    <property type="match status" value="1"/>
</dbReference>
<comment type="function">
    <text evidence="5">RNA-binding component of the eukaryotic translation initiation factor 3 (eIF-3) complex, which is involved in protein synthesis of a specialized repertoire of mRNAs and, together with other initiation factors, stimulates binding of mRNA and methionyl-tRNAi to the 40S ribosome. The eIF-3 complex specifically targets and initiates translation of a subset of mRNAs involved in cell proliferation. This subunit can bind 18S rRNA.</text>
</comment>
<dbReference type="GO" id="GO:0033290">
    <property type="term" value="C:eukaryotic 48S preinitiation complex"/>
    <property type="evidence" value="ECO:0007669"/>
    <property type="project" value="UniProtKB-UniRule"/>
</dbReference>
<dbReference type="GO" id="GO:0003723">
    <property type="term" value="F:RNA binding"/>
    <property type="evidence" value="ECO:0007669"/>
    <property type="project" value="UniProtKB-UniRule"/>
</dbReference>
<reference evidence="9" key="2">
    <citation type="submission" date="2014-02" db="EMBL/GenBank/DDBJ databases">
        <title>Complete DNA sequence of /Kuraishia capsulata/ illustrates novel genomic features among budding yeasts (/Saccharomycotina/).</title>
        <authorList>
            <person name="Morales L."/>
            <person name="Noel B."/>
            <person name="Porcel B."/>
            <person name="Marcet-Houben M."/>
            <person name="Hullo M-F."/>
            <person name="Sacerdot C."/>
            <person name="Tekaia F."/>
            <person name="Leh-Louis V."/>
            <person name="Despons L."/>
            <person name="Khanna V."/>
            <person name="Aury J-M."/>
            <person name="Barbe V."/>
            <person name="Couloux A."/>
            <person name="Labadie K."/>
            <person name="Pelletier E."/>
            <person name="Souciet J-L."/>
            <person name="Boekhout T."/>
            <person name="Gabaldon T."/>
            <person name="Wincker P."/>
            <person name="Dujon B."/>
        </authorList>
    </citation>
    <scope>NUCLEOTIDE SEQUENCE</scope>
    <source>
        <strain evidence="9">CBS 1993</strain>
    </source>
</reference>
<keyword evidence="3 6" id="KW-0694">RNA-binding</keyword>
<evidence type="ECO:0000256" key="2">
    <source>
        <dbReference type="ARBA" id="ARBA00022540"/>
    </source>
</evidence>
<dbReference type="InterPro" id="IPR000504">
    <property type="entry name" value="RRM_dom"/>
</dbReference>
<protein>
    <recommendedName>
        <fullName evidence="5">Eukaryotic translation initiation factor 3 subunit G</fullName>
        <shortName evidence="5">eIF3g</shortName>
    </recommendedName>
    <alternativeName>
        <fullName evidence="5">Eukaryotic translation initiation factor 3 RNA-binding subunit</fullName>
        <shortName evidence="5">eIF-3 RNA-binding subunit</shortName>
    </alternativeName>
    <alternativeName>
        <fullName evidence="5">Translation initiation factor eIF3 p33 subunit homolog</fullName>
        <shortName evidence="5">eIF3 p33 homolog</shortName>
    </alternativeName>
</protein>
<dbReference type="InterPro" id="IPR034240">
    <property type="entry name" value="eIF3G_RRM"/>
</dbReference>
<feature type="region of interest" description="Disordered" evidence="7">
    <location>
        <begin position="1"/>
        <end position="25"/>
    </location>
</feature>
<comment type="subunit">
    <text evidence="5">Component of the eukaryotic translation initiation factor 3 (eIF-3) complex.</text>
</comment>
<feature type="region of interest" description="Disordered" evidence="7">
    <location>
        <begin position="147"/>
        <end position="189"/>
    </location>
</feature>
<comment type="similarity">
    <text evidence="5">Belongs to the eIF-3 subunit G family.</text>
</comment>
<dbReference type="HOGENOM" id="CLU_034595_0_0_1"/>
<dbReference type="GO" id="GO:0001732">
    <property type="term" value="P:formation of cytoplasmic translation initiation complex"/>
    <property type="evidence" value="ECO:0007669"/>
    <property type="project" value="UniProtKB-UniRule"/>
</dbReference>
<evidence type="ECO:0000256" key="3">
    <source>
        <dbReference type="ARBA" id="ARBA00022884"/>
    </source>
</evidence>
<dbReference type="EMBL" id="HG793128">
    <property type="protein sequence ID" value="CDK27744.1"/>
    <property type="molecule type" value="Genomic_DNA"/>
</dbReference>
<dbReference type="InterPro" id="IPR017334">
    <property type="entry name" value="eIF3_g"/>
</dbReference>
<dbReference type="InterPro" id="IPR035979">
    <property type="entry name" value="RBD_domain_sf"/>
</dbReference>
<evidence type="ECO:0000259" key="8">
    <source>
        <dbReference type="PROSITE" id="PS50102"/>
    </source>
</evidence>
<name>W6MMD3_9ASCO</name>
<dbReference type="PIRSF" id="PIRSF037949">
    <property type="entry name" value="Transl_init_eIF-3_RNA-bind"/>
    <property type="match status" value="1"/>
</dbReference>
<dbReference type="STRING" id="1382522.W6MMD3"/>
<dbReference type="GO" id="GO:0043614">
    <property type="term" value="C:multi-eIF complex"/>
    <property type="evidence" value="ECO:0007669"/>
    <property type="project" value="EnsemblFungi"/>
</dbReference>
<dbReference type="InterPro" id="IPR012677">
    <property type="entry name" value="Nucleotide-bd_a/b_plait_sf"/>
</dbReference>
<gene>
    <name evidence="5" type="primary">TIF35</name>
    <name evidence="9" type="ORF">KUCA_T00003723001</name>
</gene>
<organism evidence="9 10">
    <name type="scientific">Kuraishia capsulata CBS 1993</name>
    <dbReference type="NCBI Taxonomy" id="1382522"/>
    <lineage>
        <taxon>Eukaryota</taxon>
        <taxon>Fungi</taxon>
        <taxon>Dikarya</taxon>
        <taxon>Ascomycota</taxon>
        <taxon>Saccharomycotina</taxon>
        <taxon>Pichiomycetes</taxon>
        <taxon>Pichiales</taxon>
        <taxon>Pichiaceae</taxon>
        <taxon>Kuraishia</taxon>
    </lineage>
</organism>
<evidence type="ECO:0000313" key="9">
    <source>
        <dbReference type="EMBL" id="CDK27744.1"/>
    </source>
</evidence>
<evidence type="ECO:0000256" key="1">
    <source>
        <dbReference type="ARBA" id="ARBA00022490"/>
    </source>
</evidence>
<keyword evidence="4 5" id="KW-0648">Protein biosynthesis</keyword>
<feature type="domain" description="RRM" evidence="8">
    <location>
        <begin position="190"/>
        <end position="269"/>
    </location>
</feature>
<dbReference type="Proteomes" id="UP000019384">
    <property type="component" value="Unassembled WGS sequence"/>
</dbReference>
<keyword evidence="10" id="KW-1185">Reference proteome</keyword>
<dbReference type="CDD" id="cd12933">
    <property type="entry name" value="eIF3G"/>
    <property type="match status" value="1"/>
</dbReference>
<evidence type="ECO:0000256" key="5">
    <source>
        <dbReference type="HAMAP-Rule" id="MF_03006"/>
    </source>
</evidence>
<proteinExistence type="inferred from homology"/>
<dbReference type="PANTHER" id="PTHR10352">
    <property type="entry name" value="EUKARYOTIC TRANSLATION INITIATION FACTOR 3 SUBUNIT G"/>
    <property type="match status" value="1"/>
</dbReference>
<evidence type="ECO:0000256" key="4">
    <source>
        <dbReference type="ARBA" id="ARBA00022917"/>
    </source>
</evidence>
<dbReference type="CDD" id="cd12408">
    <property type="entry name" value="RRM_eIF3G_like"/>
    <property type="match status" value="1"/>
</dbReference>
<keyword evidence="2 5" id="KW-0396">Initiation factor</keyword>
<reference evidence="9" key="1">
    <citation type="submission" date="2013-12" db="EMBL/GenBank/DDBJ databases">
        <authorList>
            <person name="Genoscope - CEA"/>
        </authorList>
    </citation>
    <scope>NUCLEOTIDE SEQUENCE</scope>
    <source>
        <strain evidence="9">CBS 1993</strain>
    </source>
</reference>
<sequence length="273" mass="30167">MAEVAKGQSWADVEDDLPSPQVIDNKDGTKTVISYRLNEAGKKIKLTQKVREIKVTEKVNKGVAQRRKWSKFGDEKDSTTIGPDFRTTQVGTAVELVLGTSWRGEESKKEEEKKLDVVKATNVKCRTCDGNHFTSKCPFKDTLGADPEGSGAHDDGGESAGAPGAYIAPHLRAGGSKLGGRNFEERDDSTTLRVTQLNEMVDEDMIREELFAPFGMLRRVTLVRDRETGQSKGTAYVAYETVEAAQKAMENLDGRGYHSLILRVEFSKPRPAR</sequence>
<dbReference type="GO" id="GO:0002188">
    <property type="term" value="P:translation reinitiation"/>
    <property type="evidence" value="ECO:0007669"/>
    <property type="project" value="EnsemblFungi"/>
</dbReference>
<dbReference type="GO" id="GO:0071540">
    <property type="term" value="C:eukaryotic translation initiation factor 3 complex, eIF3e"/>
    <property type="evidence" value="ECO:0007669"/>
    <property type="project" value="EnsemblFungi"/>
</dbReference>
<dbReference type="Gene3D" id="3.30.70.330">
    <property type="match status" value="1"/>
</dbReference>
<dbReference type="GO" id="GO:0071541">
    <property type="term" value="C:eukaryotic translation initiation factor 3 complex, eIF3m"/>
    <property type="evidence" value="ECO:0007669"/>
    <property type="project" value="EnsemblFungi"/>
</dbReference>
<dbReference type="GO" id="GO:0003743">
    <property type="term" value="F:translation initiation factor activity"/>
    <property type="evidence" value="ECO:0007669"/>
    <property type="project" value="UniProtKB-UniRule"/>
</dbReference>
<evidence type="ECO:0000256" key="6">
    <source>
        <dbReference type="PROSITE-ProRule" id="PRU00176"/>
    </source>
</evidence>
<accession>W6MMD3</accession>
<dbReference type="Pfam" id="PF00076">
    <property type="entry name" value="RRM_1"/>
    <property type="match status" value="1"/>
</dbReference>
<dbReference type="Pfam" id="PF12353">
    <property type="entry name" value="eIF3g"/>
    <property type="match status" value="1"/>
</dbReference>
<evidence type="ECO:0000313" key="10">
    <source>
        <dbReference type="Proteomes" id="UP000019384"/>
    </source>
</evidence>
<dbReference type="SMART" id="SM00360">
    <property type="entry name" value="RRM"/>
    <property type="match status" value="1"/>
</dbReference>
<dbReference type="GO" id="GO:0016282">
    <property type="term" value="C:eukaryotic 43S preinitiation complex"/>
    <property type="evidence" value="ECO:0007669"/>
    <property type="project" value="UniProtKB-UniRule"/>
</dbReference>
<dbReference type="HAMAP" id="MF_03006">
    <property type="entry name" value="eIF3g"/>
    <property type="match status" value="1"/>
</dbReference>
<dbReference type="AlphaFoldDB" id="W6MMD3"/>
<keyword evidence="1 5" id="KW-0963">Cytoplasm</keyword>